<name>A0A067Q5B9_9AGAM</name>
<keyword evidence="1" id="KW-0472">Membrane</keyword>
<feature type="non-terminal residue" evidence="3">
    <location>
        <position position="1"/>
    </location>
</feature>
<dbReference type="EMBL" id="KL197711">
    <property type="protein sequence ID" value="KDQ62179.1"/>
    <property type="molecule type" value="Genomic_DNA"/>
</dbReference>
<keyword evidence="1" id="KW-0812">Transmembrane</keyword>
<evidence type="ECO:0000313" key="4">
    <source>
        <dbReference type="Proteomes" id="UP000027265"/>
    </source>
</evidence>
<sequence>EKCSLSPSWQKVDQILKEEDEQMIAGWTNEIDTLLVFAGLFSAVLTAFLVDTYKDLKTPSPSSPSLAPSPGPPKTVIRVNALWFMSLVLSLTSALFGILIKQWTR</sequence>
<gene>
    <name evidence="3" type="ORF">JAAARDRAFT_85322</name>
</gene>
<feature type="non-terminal residue" evidence="3">
    <location>
        <position position="105"/>
    </location>
</feature>
<dbReference type="Pfam" id="PF20153">
    <property type="entry name" value="DUF6535"/>
    <property type="match status" value="1"/>
</dbReference>
<protein>
    <recommendedName>
        <fullName evidence="2">DUF6535 domain-containing protein</fullName>
    </recommendedName>
</protein>
<evidence type="ECO:0000259" key="2">
    <source>
        <dbReference type="Pfam" id="PF20153"/>
    </source>
</evidence>
<feature type="transmembrane region" description="Helical" evidence="1">
    <location>
        <begin position="31"/>
        <end position="50"/>
    </location>
</feature>
<dbReference type="InterPro" id="IPR045338">
    <property type="entry name" value="DUF6535"/>
</dbReference>
<dbReference type="HOGENOM" id="CLU_018688_2_1_1"/>
<organism evidence="3 4">
    <name type="scientific">Jaapia argillacea MUCL 33604</name>
    <dbReference type="NCBI Taxonomy" id="933084"/>
    <lineage>
        <taxon>Eukaryota</taxon>
        <taxon>Fungi</taxon>
        <taxon>Dikarya</taxon>
        <taxon>Basidiomycota</taxon>
        <taxon>Agaricomycotina</taxon>
        <taxon>Agaricomycetes</taxon>
        <taxon>Agaricomycetidae</taxon>
        <taxon>Jaapiales</taxon>
        <taxon>Jaapiaceae</taxon>
        <taxon>Jaapia</taxon>
    </lineage>
</organism>
<accession>A0A067Q5B9</accession>
<keyword evidence="4" id="KW-1185">Reference proteome</keyword>
<feature type="domain" description="DUF6535" evidence="2">
    <location>
        <begin position="9"/>
        <end position="105"/>
    </location>
</feature>
<dbReference type="OrthoDB" id="3221808at2759"/>
<keyword evidence="1" id="KW-1133">Transmembrane helix</keyword>
<dbReference type="Proteomes" id="UP000027265">
    <property type="component" value="Unassembled WGS sequence"/>
</dbReference>
<evidence type="ECO:0000256" key="1">
    <source>
        <dbReference type="SAM" id="Phobius"/>
    </source>
</evidence>
<proteinExistence type="predicted"/>
<feature type="transmembrane region" description="Helical" evidence="1">
    <location>
        <begin position="81"/>
        <end position="100"/>
    </location>
</feature>
<dbReference type="AlphaFoldDB" id="A0A067Q5B9"/>
<dbReference type="InParanoid" id="A0A067Q5B9"/>
<reference evidence="4" key="1">
    <citation type="journal article" date="2014" name="Proc. Natl. Acad. Sci. U.S.A.">
        <title>Extensive sampling of basidiomycete genomes demonstrates inadequacy of the white-rot/brown-rot paradigm for wood decay fungi.</title>
        <authorList>
            <person name="Riley R."/>
            <person name="Salamov A.A."/>
            <person name="Brown D.W."/>
            <person name="Nagy L.G."/>
            <person name="Floudas D."/>
            <person name="Held B.W."/>
            <person name="Levasseur A."/>
            <person name="Lombard V."/>
            <person name="Morin E."/>
            <person name="Otillar R."/>
            <person name="Lindquist E.A."/>
            <person name="Sun H."/>
            <person name="LaButti K.M."/>
            <person name="Schmutz J."/>
            <person name="Jabbour D."/>
            <person name="Luo H."/>
            <person name="Baker S.E."/>
            <person name="Pisabarro A.G."/>
            <person name="Walton J.D."/>
            <person name="Blanchette R.A."/>
            <person name="Henrissat B."/>
            <person name="Martin F."/>
            <person name="Cullen D."/>
            <person name="Hibbett D.S."/>
            <person name="Grigoriev I.V."/>
        </authorList>
    </citation>
    <scope>NUCLEOTIDE SEQUENCE [LARGE SCALE GENOMIC DNA]</scope>
    <source>
        <strain evidence="4">MUCL 33604</strain>
    </source>
</reference>
<evidence type="ECO:0000313" key="3">
    <source>
        <dbReference type="EMBL" id="KDQ62179.1"/>
    </source>
</evidence>